<evidence type="ECO:0000313" key="2">
    <source>
        <dbReference type="Proteomes" id="UP000236286"/>
    </source>
</evidence>
<dbReference type="EMBL" id="PDZR01000025">
    <property type="protein sequence ID" value="PNG24717.1"/>
    <property type="molecule type" value="Genomic_DNA"/>
</dbReference>
<dbReference type="AlphaFoldDB" id="A0A2J7TD75"/>
<comment type="caution">
    <text evidence="1">The sequence shown here is derived from an EMBL/GenBank/DDBJ whole genome shotgun (WGS) entry which is preliminary data.</text>
</comment>
<evidence type="ECO:0000313" key="1">
    <source>
        <dbReference type="EMBL" id="PNG24717.1"/>
    </source>
</evidence>
<protein>
    <submittedName>
        <fullName evidence="1">Uncharacterized protein</fullName>
    </submittedName>
</protein>
<gene>
    <name evidence="1" type="ORF">CR492_17065</name>
</gene>
<organism evidence="1 2">
    <name type="scientific">Methylocella silvestris</name>
    <dbReference type="NCBI Taxonomy" id="199596"/>
    <lineage>
        <taxon>Bacteria</taxon>
        <taxon>Pseudomonadati</taxon>
        <taxon>Pseudomonadota</taxon>
        <taxon>Alphaproteobacteria</taxon>
        <taxon>Hyphomicrobiales</taxon>
        <taxon>Beijerinckiaceae</taxon>
        <taxon>Methylocella</taxon>
    </lineage>
</organism>
<proteinExistence type="predicted"/>
<dbReference type="RefSeq" id="WP_102844940.1">
    <property type="nucleotide sequence ID" value="NZ_PDZR01000025.1"/>
</dbReference>
<sequence>MLYELLLPKIISNMTKARIETVYMAEGEEVKTGKLLDLSINLGDVASQNCPPISYYRLVTREKAHLQKLIVAGGETCAPGARIAVLSDAPDDDASQTIARPLRLTVAAILWHPQMWSASQP</sequence>
<accession>A0A2J7TD75</accession>
<dbReference type="OrthoDB" id="7280253at2"/>
<name>A0A2J7TD75_METSI</name>
<dbReference type="Gene3D" id="2.40.50.100">
    <property type="match status" value="1"/>
</dbReference>
<reference evidence="1 2" key="1">
    <citation type="submission" date="2017-10" db="EMBL/GenBank/DDBJ databases">
        <title>Genome announcement of Methylocella silvestris TVC from permafrost.</title>
        <authorList>
            <person name="Wang J."/>
            <person name="Geng K."/>
            <person name="Ul-Haque F."/>
            <person name="Crombie A.T."/>
            <person name="Street L.E."/>
            <person name="Wookey P.A."/>
            <person name="Murrell J.C."/>
            <person name="Pratscher J."/>
        </authorList>
    </citation>
    <scope>NUCLEOTIDE SEQUENCE [LARGE SCALE GENOMIC DNA]</scope>
    <source>
        <strain evidence="1 2">TVC</strain>
    </source>
</reference>
<dbReference type="Proteomes" id="UP000236286">
    <property type="component" value="Unassembled WGS sequence"/>
</dbReference>